<dbReference type="EMBL" id="JBFXLR010000048">
    <property type="protein sequence ID" value="KAL2843070.1"/>
    <property type="molecule type" value="Genomic_DNA"/>
</dbReference>
<name>A0ABR4JSR4_9EURO</name>
<keyword evidence="2" id="KW-1185">Reference proteome</keyword>
<dbReference type="Gene3D" id="3.40.50.1820">
    <property type="entry name" value="alpha/beta hydrolase"/>
    <property type="match status" value="1"/>
</dbReference>
<reference evidence="1 2" key="1">
    <citation type="submission" date="2024-07" db="EMBL/GenBank/DDBJ databases">
        <title>Section-level genome sequencing and comparative genomics of Aspergillus sections Usti and Cavernicolus.</title>
        <authorList>
            <consortium name="Lawrence Berkeley National Laboratory"/>
            <person name="Nybo J.L."/>
            <person name="Vesth T.C."/>
            <person name="Theobald S."/>
            <person name="Frisvad J.C."/>
            <person name="Larsen T.O."/>
            <person name="Kjaerboelling I."/>
            <person name="Rothschild-Mancinelli K."/>
            <person name="Lyhne E.K."/>
            <person name="Kogle M.E."/>
            <person name="Barry K."/>
            <person name="Clum A."/>
            <person name="Na H."/>
            <person name="Ledsgaard L."/>
            <person name="Lin J."/>
            <person name="Lipzen A."/>
            <person name="Kuo A."/>
            <person name="Riley R."/>
            <person name="Mondo S."/>
            <person name="LaButti K."/>
            <person name="Haridas S."/>
            <person name="Pangalinan J."/>
            <person name="Salamov A.A."/>
            <person name="Simmons B.A."/>
            <person name="Magnuson J.K."/>
            <person name="Chen J."/>
            <person name="Drula E."/>
            <person name="Henrissat B."/>
            <person name="Wiebenga A."/>
            <person name="Lubbers R.J."/>
            <person name="Gomes A.C."/>
            <person name="Macurrencykelacurrency M.R."/>
            <person name="Stajich J."/>
            <person name="Grigoriev I.V."/>
            <person name="Mortensen U.H."/>
            <person name="De vries R.P."/>
            <person name="Baker S.E."/>
            <person name="Andersen M.R."/>
        </authorList>
    </citation>
    <scope>NUCLEOTIDE SEQUENCE [LARGE SCALE GENOMIC DNA]</scope>
    <source>
        <strain evidence="1 2">CBS 756.74</strain>
    </source>
</reference>
<dbReference type="Proteomes" id="UP001610444">
    <property type="component" value="Unassembled WGS sequence"/>
</dbReference>
<accession>A0ABR4JSR4</accession>
<comment type="caution">
    <text evidence="1">The sequence shown here is derived from an EMBL/GenBank/DDBJ whole genome shotgun (WGS) entry which is preliminary data.</text>
</comment>
<evidence type="ECO:0000313" key="2">
    <source>
        <dbReference type="Proteomes" id="UP001610444"/>
    </source>
</evidence>
<dbReference type="RefSeq" id="XP_070895437.1">
    <property type="nucleotide sequence ID" value="XM_071048476.1"/>
</dbReference>
<dbReference type="InterPro" id="IPR029058">
    <property type="entry name" value="AB_hydrolase_fold"/>
</dbReference>
<dbReference type="SUPFAM" id="SSF53474">
    <property type="entry name" value="alpha/beta-Hydrolases"/>
    <property type="match status" value="1"/>
</dbReference>
<protein>
    <recommendedName>
        <fullName evidence="3">Alpha/beta hydrolase fold-3 domain-containing protein</fullName>
    </recommendedName>
</protein>
<proteinExistence type="predicted"/>
<evidence type="ECO:0008006" key="3">
    <source>
        <dbReference type="Google" id="ProtNLM"/>
    </source>
</evidence>
<organism evidence="1 2">
    <name type="scientific">Aspergillus pseudodeflectus</name>
    <dbReference type="NCBI Taxonomy" id="176178"/>
    <lineage>
        <taxon>Eukaryota</taxon>
        <taxon>Fungi</taxon>
        <taxon>Dikarya</taxon>
        <taxon>Ascomycota</taxon>
        <taxon>Pezizomycotina</taxon>
        <taxon>Eurotiomycetes</taxon>
        <taxon>Eurotiomycetidae</taxon>
        <taxon>Eurotiales</taxon>
        <taxon>Aspergillaceae</taxon>
        <taxon>Aspergillus</taxon>
        <taxon>Aspergillus subgen. Nidulantes</taxon>
    </lineage>
</organism>
<sequence>MYSLSDLLNIANPIRAFGLKSYSVTTHPNEVLQIPSQDKGRFIRIHAYNTLNRATPAPVLVNFHGSGFVNPLHGSDDQFCKYIVKTTGFAMRFRLVLSYLEKFNTSWLLIPGFSVGGILSLVLSLNTEKTAPDTSIDPAPVELLDAFIQCYYANPEDVKTKKFLGRIFLVTPLGNRIRNETNKHIEMHRYEGCEHAFDKDYAKGSIQERAKDDIYERAAAFLT</sequence>
<dbReference type="GeneID" id="98163640"/>
<gene>
    <name evidence="1" type="ORF">BJX68DRAFT_278147</name>
</gene>
<evidence type="ECO:0000313" key="1">
    <source>
        <dbReference type="EMBL" id="KAL2843070.1"/>
    </source>
</evidence>